<dbReference type="EMBL" id="AFBN01000034">
    <property type="protein sequence ID" value="EGF57102.1"/>
    <property type="molecule type" value="Genomic_DNA"/>
</dbReference>
<dbReference type="Gene3D" id="3.40.50.2000">
    <property type="entry name" value="Glycogen Phosphorylase B"/>
    <property type="match status" value="1"/>
</dbReference>
<protein>
    <submittedName>
        <fullName evidence="1">Glycosyltransferase, group 1 family protein</fullName>
    </submittedName>
</protein>
<dbReference type="STRING" id="763034.HMPREF9446_01950"/>
<keyword evidence="1" id="KW-0808">Transferase</keyword>
<proteinExistence type="predicted"/>
<dbReference type="RefSeq" id="WP_009125217.1">
    <property type="nucleotide sequence ID" value="NZ_GL882631.1"/>
</dbReference>
<accession>F3PT84</accession>
<evidence type="ECO:0000313" key="2">
    <source>
        <dbReference type="Proteomes" id="UP000003416"/>
    </source>
</evidence>
<evidence type="ECO:0000313" key="1">
    <source>
        <dbReference type="EMBL" id="EGF57102.1"/>
    </source>
</evidence>
<dbReference type="GeneID" id="86049551"/>
<dbReference type="GO" id="GO:0016740">
    <property type="term" value="F:transferase activity"/>
    <property type="evidence" value="ECO:0007669"/>
    <property type="project" value="UniProtKB-KW"/>
</dbReference>
<name>F3PT84_9BACE</name>
<reference evidence="1 2" key="1">
    <citation type="submission" date="2011-02" db="EMBL/GenBank/DDBJ databases">
        <authorList>
            <person name="Weinstock G."/>
            <person name="Sodergren E."/>
            <person name="Clifton S."/>
            <person name="Fulton L."/>
            <person name="Fulton B."/>
            <person name="Courtney L."/>
            <person name="Fronick C."/>
            <person name="Harrison M."/>
            <person name="Strong C."/>
            <person name="Farmer C."/>
            <person name="Delahaunty K."/>
            <person name="Markovic C."/>
            <person name="Hall O."/>
            <person name="Minx P."/>
            <person name="Tomlinson C."/>
            <person name="Mitreva M."/>
            <person name="Hou S."/>
            <person name="Chen J."/>
            <person name="Wollam A."/>
            <person name="Pepin K.H."/>
            <person name="Johnson M."/>
            <person name="Bhonagiri V."/>
            <person name="Zhang X."/>
            <person name="Suruliraj S."/>
            <person name="Warren W."/>
            <person name="Chinwalla A."/>
            <person name="Mardis E.R."/>
            <person name="Wilson R.K."/>
        </authorList>
    </citation>
    <scope>NUCLEOTIDE SEQUENCE [LARGE SCALE GENOMIC DNA]</scope>
    <source>
        <strain evidence="1 2">YIT 12057</strain>
    </source>
</reference>
<sequence length="376" mass="41787">MKVAVIDCSVSGHRETYYKEFTRTWVELGQEVLLIAPQDSGTGSIASFRKIDSRPLLPLPAGQPLKKKAVVLQNALIRLRNLASIHKQLDDFRPDLVYFPCLDDILPTLAPMMLFNRLLPYTWSGLLVQSALPPHKPGLPDVRPFLRSRHCCGIGVLNEYSIDALKAFQPHVRQMPDFADLTAPNDQYPLLQALQQKANGRKIISLLGSIGTRKGISLLLGTIPFLPEEEYFFLIAGKSWLTDTQTRELKAFENTRTNCLFSLEHIPDEACFNALVAASDVLFAAYRNFTGSSNLLTKAAAYSKPVIVSRGACMGQRVSDYGTGIAIPENDAEACRTAIIRLCREGAPKPENFASYASVHSRRKLPDALRELITHH</sequence>
<dbReference type="HOGENOM" id="CLU_732910_0_0_10"/>
<dbReference type="AlphaFoldDB" id="F3PT84"/>
<dbReference type="SUPFAM" id="SSF53756">
    <property type="entry name" value="UDP-Glycosyltransferase/glycogen phosphorylase"/>
    <property type="match status" value="1"/>
</dbReference>
<dbReference type="Pfam" id="PF13692">
    <property type="entry name" value="Glyco_trans_1_4"/>
    <property type="match status" value="1"/>
</dbReference>
<organism evidence="1 2">
    <name type="scientific">Bacteroides fluxus YIT 12057</name>
    <dbReference type="NCBI Taxonomy" id="763034"/>
    <lineage>
        <taxon>Bacteria</taxon>
        <taxon>Pseudomonadati</taxon>
        <taxon>Bacteroidota</taxon>
        <taxon>Bacteroidia</taxon>
        <taxon>Bacteroidales</taxon>
        <taxon>Bacteroidaceae</taxon>
        <taxon>Bacteroides</taxon>
    </lineage>
</organism>
<gene>
    <name evidence="1" type="ORF">HMPREF9446_01950</name>
</gene>
<comment type="caution">
    <text evidence="1">The sequence shown here is derived from an EMBL/GenBank/DDBJ whole genome shotgun (WGS) entry which is preliminary data.</text>
</comment>
<dbReference type="eggNOG" id="COG0438">
    <property type="taxonomic scope" value="Bacteria"/>
</dbReference>
<keyword evidence="2" id="KW-1185">Reference proteome</keyword>
<dbReference type="Proteomes" id="UP000003416">
    <property type="component" value="Unassembled WGS sequence"/>
</dbReference>